<dbReference type="Proteomes" id="UP000292345">
    <property type="component" value="Unassembled WGS sequence"/>
</dbReference>
<dbReference type="InterPro" id="IPR027450">
    <property type="entry name" value="AlkB-like"/>
</dbReference>
<dbReference type="GO" id="GO:0051213">
    <property type="term" value="F:dioxygenase activity"/>
    <property type="evidence" value="ECO:0007669"/>
    <property type="project" value="InterPro"/>
</dbReference>
<dbReference type="Pfam" id="PF13532">
    <property type="entry name" value="2OG-FeII_Oxy_2"/>
    <property type="match status" value="1"/>
</dbReference>
<dbReference type="Gene3D" id="2.60.120.590">
    <property type="entry name" value="Alpha-ketoglutarate-dependent dioxygenase AlkB-like"/>
    <property type="match status" value="1"/>
</dbReference>
<dbReference type="InterPro" id="IPR032854">
    <property type="entry name" value="ALKBH3"/>
</dbReference>
<dbReference type="SUPFAM" id="SSF51197">
    <property type="entry name" value="Clavaminate synthase-like"/>
    <property type="match status" value="1"/>
</dbReference>
<sequence>MQLALTCEAHYEANFLTEEQSQALFQWLSEHFDLSQPETIVMPDGSDMAILPWKVNLLSPDLIESGLFERHHGRQSPWCPLIDTIHQRLVERTGLSFPVCVCIYYPDGDEWMDFHCDLSAFGSTNVIPSLSLGAKRTFQIRSQTDHQELHSIELENGSLFIMGNGFQSQYQHAVPRSPGAGPRFNLTFRQFRPY</sequence>
<feature type="domain" description="Fe2OG dioxygenase" evidence="1">
    <location>
        <begin position="96"/>
        <end position="192"/>
    </location>
</feature>
<dbReference type="PANTHER" id="PTHR31212">
    <property type="entry name" value="ALPHA-KETOGLUTARATE-DEPENDENT DIOXYGENASE ALKB HOMOLOG 3"/>
    <property type="match status" value="1"/>
</dbReference>
<dbReference type="EMBL" id="PPUZ01000040">
    <property type="protein sequence ID" value="RZM78218.1"/>
    <property type="molecule type" value="Genomic_DNA"/>
</dbReference>
<evidence type="ECO:0000259" key="1">
    <source>
        <dbReference type="PROSITE" id="PS51471"/>
    </source>
</evidence>
<evidence type="ECO:0000313" key="3">
    <source>
        <dbReference type="Proteomes" id="UP000292345"/>
    </source>
</evidence>
<protein>
    <submittedName>
        <fullName evidence="2">DNA repair protein</fullName>
    </submittedName>
</protein>
<evidence type="ECO:0000313" key="2">
    <source>
        <dbReference type="EMBL" id="RZM78218.1"/>
    </source>
</evidence>
<name>A0A4Q7E7M6_9GAMM</name>
<dbReference type="InterPro" id="IPR005123">
    <property type="entry name" value="Oxoglu/Fe-dep_dioxygenase_dom"/>
</dbReference>
<reference evidence="2 3" key="1">
    <citation type="submission" date="2018-01" db="EMBL/GenBank/DDBJ databases">
        <title>Co-occurrence of chitin degradation, pigmentation and bioactivity in marine Pseudoalteromonas.</title>
        <authorList>
            <person name="Paulsen S."/>
            <person name="Gram L."/>
            <person name="Machado H."/>
        </authorList>
    </citation>
    <scope>NUCLEOTIDE SEQUENCE [LARGE SCALE GENOMIC DNA]</scope>
    <source>
        <strain evidence="2 3">S1946</strain>
    </source>
</reference>
<organism evidence="2 3">
    <name type="scientific">Pseudoalteromonas rubra</name>
    <dbReference type="NCBI Taxonomy" id="43658"/>
    <lineage>
        <taxon>Bacteria</taxon>
        <taxon>Pseudomonadati</taxon>
        <taxon>Pseudomonadota</taxon>
        <taxon>Gammaproteobacteria</taxon>
        <taxon>Alteromonadales</taxon>
        <taxon>Pseudoalteromonadaceae</taxon>
        <taxon>Pseudoalteromonas</taxon>
    </lineage>
</organism>
<dbReference type="PANTHER" id="PTHR31212:SF4">
    <property type="entry name" value="ALPHA-KETOGLUTARATE-DEPENDENT DIOXYGENASE ALKB HOMOLOG 3"/>
    <property type="match status" value="1"/>
</dbReference>
<accession>A0A4Q7E7M6</accession>
<dbReference type="InterPro" id="IPR037151">
    <property type="entry name" value="AlkB-like_sf"/>
</dbReference>
<dbReference type="GO" id="GO:0006307">
    <property type="term" value="P:DNA alkylation repair"/>
    <property type="evidence" value="ECO:0007669"/>
    <property type="project" value="InterPro"/>
</dbReference>
<dbReference type="AlphaFoldDB" id="A0A4Q7E7M6"/>
<dbReference type="RefSeq" id="WP_130245586.1">
    <property type="nucleotide sequence ID" value="NZ_PPUZ01000040.1"/>
</dbReference>
<comment type="caution">
    <text evidence="2">The sequence shown here is derived from an EMBL/GenBank/DDBJ whole genome shotgun (WGS) entry which is preliminary data.</text>
</comment>
<proteinExistence type="predicted"/>
<dbReference type="PROSITE" id="PS51471">
    <property type="entry name" value="FE2OG_OXY"/>
    <property type="match status" value="1"/>
</dbReference>
<gene>
    <name evidence="2" type="ORF">C3B51_15115</name>
</gene>